<keyword evidence="1" id="KW-0343">GTPase activation</keyword>
<gene>
    <name evidence="5" type="ORF">SAMEA4029009_CIC11G00000001124</name>
</gene>
<sequence>MASVDVDVGVTPSTTYSLAGKQLKFDSKKDIDAYLPDLVAMSNVAKIDFSGNTIGIDASEALSAAILKHKDSIVEVNFSDLYTGRLNTEIPQSLEFLLPALLQCPNLKIVNLSDNAFGLQTIDPIEDYLQKAVSVEHLILSNNGMGPFAGARIGKSLFKLARAKQNAGKSSLKTFICGRNRLENGSINYLAIGLRNHSDLQTVRLYQNGIRPAGIAKLISQGLSKNKKLKVLDLQDNTITTTAAIPLAQSLAAWTDLEELNLNDCLLKPKGSLVVMDHLGDGHVKEHFHTLKLQYNELEVDALERLVHVATKKLPKLKLLELNGNRFDEDSEHVEALTALFEDRGFGELDELDDLEEIDSEDEDEDDDENEDTFEDVDVELDQLEKELEGQSVEDTDASVDDIASELAGTHIK</sequence>
<feature type="compositionally biased region" description="Acidic residues" evidence="4">
    <location>
        <begin position="392"/>
        <end position="404"/>
    </location>
</feature>
<dbReference type="Proteomes" id="UP000182259">
    <property type="component" value="Chromosome II"/>
</dbReference>
<evidence type="ECO:0000256" key="4">
    <source>
        <dbReference type="SAM" id="MobiDB-lite"/>
    </source>
</evidence>
<dbReference type="AlphaFoldDB" id="A0A1L0BM11"/>
<dbReference type="SMART" id="SM00368">
    <property type="entry name" value="LRR_RI"/>
    <property type="match status" value="7"/>
</dbReference>
<dbReference type="GO" id="GO:0048471">
    <property type="term" value="C:perinuclear region of cytoplasm"/>
    <property type="evidence" value="ECO:0007669"/>
    <property type="project" value="TreeGrafter"/>
</dbReference>
<evidence type="ECO:0000313" key="5">
    <source>
        <dbReference type="EMBL" id="SGZ52463.1"/>
    </source>
</evidence>
<protein>
    <submittedName>
        <fullName evidence="5">CIC11C00000001124</fullName>
    </submittedName>
</protein>
<dbReference type="GO" id="GO:0005829">
    <property type="term" value="C:cytosol"/>
    <property type="evidence" value="ECO:0007669"/>
    <property type="project" value="TreeGrafter"/>
</dbReference>
<keyword evidence="3" id="KW-0677">Repeat</keyword>
<accession>A0A1L0BM11</accession>
<dbReference type="Gene3D" id="3.80.10.10">
    <property type="entry name" value="Ribonuclease Inhibitor"/>
    <property type="match status" value="1"/>
</dbReference>
<dbReference type="GO" id="GO:0031267">
    <property type="term" value="F:small GTPase binding"/>
    <property type="evidence" value="ECO:0007669"/>
    <property type="project" value="TreeGrafter"/>
</dbReference>
<proteinExistence type="predicted"/>
<dbReference type="SUPFAM" id="SSF52047">
    <property type="entry name" value="RNI-like"/>
    <property type="match status" value="1"/>
</dbReference>
<dbReference type="GO" id="GO:0005096">
    <property type="term" value="F:GTPase activator activity"/>
    <property type="evidence" value="ECO:0007669"/>
    <property type="project" value="UniProtKB-KW"/>
</dbReference>
<feature type="region of interest" description="Disordered" evidence="4">
    <location>
        <begin position="388"/>
        <end position="413"/>
    </location>
</feature>
<dbReference type="Pfam" id="PF13516">
    <property type="entry name" value="LRR_6"/>
    <property type="match status" value="1"/>
</dbReference>
<dbReference type="InterPro" id="IPR027038">
    <property type="entry name" value="RanGap"/>
</dbReference>
<keyword evidence="2" id="KW-0433">Leucine-rich repeat</keyword>
<name>A0A1L0BM11_9ASCO</name>
<dbReference type="EMBL" id="LT635765">
    <property type="protein sequence ID" value="SGZ52463.1"/>
    <property type="molecule type" value="Genomic_DNA"/>
</dbReference>
<reference evidence="5 6" key="1">
    <citation type="submission" date="2016-10" db="EMBL/GenBank/DDBJ databases">
        <authorList>
            <person name="de Groot N.N."/>
        </authorList>
    </citation>
    <scope>NUCLEOTIDE SEQUENCE [LARGE SCALE GENOMIC DNA]</scope>
    <source>
        <strain evidence="5 6">PYCC 4715</strain>
    </source>
</reference>
<evidence type="ECO:0000256" key="2">
    <source>
        <dbReference type="ARBA" id="ARBA00022614"/>
    </source>
</evidence>
<organism evidence="5 6">
    <name type="scientific">Sungouiella intermedia</name>
    <dbReference type="NCBI Taxonomy" id="45354"/>
    <lineage>
        <taxon>Eukaryota</taxon>
        <taxon>Fungi</taxon>
        <taxon>Dikarya</taxon>
        <taxon>Ascomycota</taxon>
        <taxon>Saccharomycotina</taxon>
        <taxon>Pichiomycetes</taxon>
        <taxon>Metschnikowiaceae</taxon>
        <taxon>Sungouiella</taxon>
    </lineage>
</organism>
<dbReference type="PANTHER" id="PTHR24113:SF12">
    <property type="entry name" value="RAN GTPASE-ACTIVATING PROTEIN 1"/>
    <property type="match status" value="1"/>
</dbReference>
<dbReference type="GO" id="GO:0006913">
    <property type="term" value="P:nucleocytoplasmic transport"/>
    <property type="evidence" value="ECO:0007669"/>
    <property type="project" value="TreeGrafter"/>
</dbReference>
<dbReference type="InterPro" id="IPR001611">
    <property type="entry name" value="Leu-rich_rpt"/>
</dbReference>
<evidence type="ECO:0000256" key="1">
    <source>
        <dbReference type="ARBA" id="ARBA00022468"/>
    </source>
</evidence>
<evidence type="ECO:0000256" key="3">
    <source>
        <dbReference type="ARBA" id="ARBA00022737"/>
    </source>
</evidence>
<dbReference type="GO" id="GO:0005634">
    <property type="term" value="C:nucleus"/>
    <property type="evidence" value="ECO:0007669"/>
    <property type="project" value="TreeGrafter"/>
</dbReference>
<dbReference type="InterPro" id="IPR032675">
    <property type="entry name" value="LRR_dom_sf"/>
</dbReference>
<evidence type="ECO:0000313" key="6">
    <source>
        <dbReference type="Proteomes" id="UP000182259"/>
    </source>
</evidence>
<dbReference type="PANTHER" id="PTHR24113">
    <property type="entry name" value="RAN GTPASE-ACTIVATING PROTEIN 1"/>
    <property type="match status" value="1"/>
</dbReference>